<evidence type="ECO:0000256" key="1">
    <source>
        <dbReference type="SAM" id="MobiDB-lite"/>
    </source>
</evidence>
<dbReference type="RefSeq" id="WP_131011774.1">
    <property type="nucleotide sequence ID" value="NZ_SIRE01000003.1"/>
</dbReference>
<sequence>MTIRKIPINLRSVYNKNIAALTVDDCSQTVVANRHHLLTGEQELWGIPFLLGPDGGAAEKSDAAASPGSEPTSPAVPSVAADPANVILLKDADVHIPLPGGVHDRQLVFVHAADFKESPAQPDGMTSPMLGTPRLGEVVCTYVLNYDDGTRVEVPIRRRYEISEFNTAWGENSFEAVKHLKPFAIPDKSLEREGMASYPWGKTQIATTFQGEGSPMHHWLYALENPYPQKLLIALTLHPVDGAAFIFGITGANASSHPLRWGERKKLKLKSAAALNHYGKEADIYIDMGAVISVTPMLRYDNERWCGASRDPQPVPSADEWIVEYTAHPDACLHVRGARPVSLPIREWERRGEAEFGESQTLPVRLRVLEKSTNKPVAAKVHIHGRWGEYVAPVNGHRQPNPRWFEDYGAEHVNGFHYSVYINGEADYKLPRGEVFLEVTKGLEITPIRKRIVIDEHTSEIIVELERVLPWRQKGWVTADTHVHFLSPQTALLEGEAEGVNVVNLLTSQWGEMFSNIGDFDGKTTIGSVQNGGTGEYLVRVGTENRQHILGHISLLGYEGSMILPLCTGGPDESALGDPLEATITQWARMCREKFGLAVLPHLPNPRAEGAASIVLGEIDAVEICSFEVSGISPYSLSDWYRYLNCGYQVPAVAGTDKMSQSTAVGTIRTYSLIRGEPFTYESWMRSVRKGLTFVTYGPLMDFTVNGCEAGATIEMAASGGTVDVVWHAASVTVPITRIELVVNGEQRECKTADGEQPSCAGAWTVNVSESCWIALRIRGAYPGQAEIITAHSSAVFVKVDGKPAFRAADAVTILEQIEGSTAYIKTLATRADERIFKQLLDTLHSAHSALHRRMHERHIYHRHATHEHHRH</sequence>
<proteinExistence type="predicted"/>
<name>A0A4Q9DY87_9BACL</name>
<dbReference type="Proteomes" id="UP000293142">
    <property type="component" value="Unassembled WGS sequence"/>
</dbReference>
<gene>
    <name evidence="2" type="ORF">EYB31_02910</name>
</gene>
<feature type="region of interest" description="Disordered" evidence="1">
    <location>
        <begin position="58"/>
        <end position="77"/>
    </location>
</feature>
<evidence type="ECO:0000313" key="2">
    <source>
        <dbReference type="EMBL" id="TBL81060.1"/>
    </source>
</evidence>
<dbReference type="OrthoDB" id="249168at2"/>
<accession>A0A4Q9DY87</accession>
<organism evidence="2 3">
    <name type="scientific">Paenibacillus thalictri</name>
    <dbReference type="NCBI Taxonomy" id="2527873"/>
    <lineage>
        <taxon>Bacteria</taxon>
        <taxon>Bacillati</taxon>
        <taxon>Bacillota</taxon>
        <taxon>Bacilli</taxon>
        <taxon>Bacillales</taxon>
        <taxon>Paenibacillaceae</taxon>
        <taxon>Paenibacillus</taxon>
    </lineage>
</organism>
<keyword evidence="3" id="KW-1185">Reference proteome</keyword>
<dbReference type="AlphaFoldDB" id="A0A4Q9DY87"/>
<dbReference type="EMBL" id="SIRE01000003">
    <property type="protein sequence ID" value="TBL81060.1"/>
    <property type="molecule type" value="Genomic_DNA"/>
</dbReference>
<dbReference type="NCBIfam" id="NF038032">
    <property type="entry name" value="CehA_McbA_metalo"/>
    <property type="match status" value="1"/>
</dbReference>
<comment type="caution">
    <text evidence="2">The sequence shown here is derived from an EMBL/GenBank/DDBJ whole genome shotgun (WGS) entry which is preliminary data.</text>
</comment>
<evidence type="ECO:0008006" key="4">
    <source>
        <dbReference type="Google" id="ProtNLM"/>
    </source>
</evidence>
<protein>
    <recommendedName>
        <fullName evidence="4">CehA/McbA family metallohydrolase</fullName>
    </recommendedName>
</protein>
<evidence type="ECO:0000313" key="3">
    <source>
        <dbReference type="Proteomes" id="UP000293142"/>
    </source>
</evidence>
<reference evidence="2 3" key="1">
    <citation type="submission" date="2019-02" db="EMBL/GenBank/DDBJ databases">
        <title>Paenibacillus sp. nov., isolated from surface-sterilized tissue of Thalictrum simplex L.</title>
        <authorList>
            <person name="Tuo L."/>
        </authorList>
    </citation>
    <scope>NUCLEOTIDE SEQUENCE [LARGE SCALE GENOMIC DNA]</scope>
    <source>
        <strain evidence="2 3">N2SHLJ1</strain>
    </source>
</reference>